<protein>
    <recommendedName>
        <fullName evidence="6">Competence protein CoiA</fullName>
    </recommendedName>
</protein>
<evidence type="ECO:0000313" key="5">
    <source>
        <dbReference type="Proteomes" id="UP000265816"/>
    </source>
</evidence>
<name>A0A398B282_9BACI</name>
<feature type="domain" description="Competence protein CoiA C-terminal" evidence="3">
    <location>
        <begin position="243"/>
        <end position="371"/>
    </location>
</feature>
<dbReference type="Proteomes" id="UP000265816">
    <property type="component" value="Unassembled WGS sequence"/>
</dbReference>
<feature type="domain" description="Competence protein CoiA nuclease-like" evidence="1">
    <location>
        <begin position="78"/>
        <end position="233"/>
    </location>
</feature>
<dbReference type="EMBL" id="QWVT01000044">
    <property type="protein sequence ID" value="RID82050.1"/>
    <property type="molecule type" value="Genomic_DNA"/>
</dbReference>
<gene>
    <name evidence="4" type="ORF">D1970_20250</name>
</gene>
<dbReference type="Pfam" id="PF25164">
    <property type="entry name" value="CoiA_N"/>
    <property type="match status" value="1"/>
</dbReference>
<dbReference type="InterPro" id="IPR010330">
    <property type="entry name" value="CoiA_nuc"/>
</dbReference>
<evidence type="ECO:0000259" key="1">
    <source>
        <dbReference type="Pfam" id="PF06054"/>
    </source>
</evidence>
<sequence length="423" mass="49254">MIFGERRRNWMLVAQQQNGKRISLGERWEKAELENRRNSEVFFCPECGGKMLMKLGTKRVRHFAHQRGEGCPAEWENETDYHLNGKLKLYQWLIQSGLDAELEKYDPSSGQRADILIDWKGKKWALEFQCSPVSEELFKKRTDGYVESGITPIWIPGGKSLKRTSAKTVSLNSFEALFLRRNRMGWYIPSYCPEADVFILLTGILPVSERRMIAGFSAVPPNSMDPSYLIDPKPFHICSIFEWNREVHRFKRSLTAYNNRGKLSKFLNELYINRLNLHLLPTEVGLPLQSSLYIETPPVIWQSYLYIDLMRIFYEKGRVSRSAIYSTFLLRIRKGEIAIRQLPLEKESHFRFAVDDYLELLVQTDSLLKCSSDFFQPADSLLEQTSPDWESSAKKFYALHGSTILKFLNSSHFVNETFKRSVK</sequence>
<dbReference type="Pfam" id="PF25166">
    <property type="entry name" value="CoiA_C"/>
    <property type="match status" value="1"/>
</dbReference>
<comment type="caution">
    <text evidence="4">The sequence shown here is derived from an EMBL/GenBank/DDBJ whole genome shotgun (WGS) entry which is preliminary data.</text>
</comment>
<dbReference type="OrthoDB" id="3784230at2"/>
<evidence type="ECO:0000259" key="2">
    <source>
        <dbReference type="Pfam" id="PF25164"/>
    </source>
</evidence>
<evidence type="ECO:0000313" key="4">
    <source>
        <dbReference type="EMBL" id="RID82050.1"/>
    </source>
</evidence>
<evidence type="ECO:0000259" key="3">
    <source>
        <dbReference type="Pfam" id="PF25166"/>
    </source>
</evidence>
<dbReference type="InterPro" id="IPR057252">
    <property type="entry name" value="CoiA_C"/>
</dbReference>
<dbReference type="InterPro" id="IPR057253">
    <property type="entry name" value="CoiA-like_N"/>
</dbReference>
<evidence type="ECO:0008006" key="6">
    <source>
        <dbReference type="Google" id="ProtNLM"/>
    </source>
</evidence>
<keyword evidence="5" id="KW-1185">Reference proteome</keyword>
<dbReference type="InterPro" id="IPR021176">
    <property type="entry name" value="Competence-induced_CoiA"/>
</dbReference>
<organism evidence="4 5">
    <name type="scientific">Mesobacillus zeae</name>
    <dbReference type="NCBI Taxonomy" id="1917180"/>
    <lineage>
        <taxon>Bacteria</taxon>
        <taxon>Bacillati</taxon>
        <taxon>Bacillota</taxon>
        <taxon>Bacilli</taxon>
        <taxon>Bacillales</taxon>
        <taxon>Bacillaceae</taxon>
        <taxon>Mesobacillus</taxon>
    </lineage>
</organism>
<reference evidence="4 5" key="1">
    <citation type="submission" date="2018-08" db="EMBL/GenBank/DDBJ databases">
        <title>Bacillus jemisoniae sp. nov., Bacillus chryseoplanitiae sp. nov., Bacillus resnikiae sp. nov., and Bacillus frankliniae sp. nov., isolated from Viking spacecraft and associated surfaces.</title>
        <authorList>
            <person name="Seuylemezian A."/>
            <person name="Vaishampayan P."/>
        </authorList>
    </citation>
    <scope>NUCLEOTIDE SEQUENCE [LARGE SCALE GENOMIC DNA]</scope>
    <source>
        <strain evidence="4 5">JJ-247</strain>
    </source>
</reference>
<dbReference type="AlphaFoldDB" id="A0A398B282"/>
<feature type="domain" description="Competence protein CoiA-like N-terminal" evidence="2">
    <location>
        <begin position="26"/>
        <end position="73"/>
    </location>
</feature>
<dbReference type="PIRSF" id="PIRSF007487">
    <property type="entry name" value="Competence-induced_CoiA_bac"/>
    <property type="match status" value="1"/>
</dbReference>
<proteinExistence type="predicted"/>
<accession>A0A398B282</accession>
<dbReference type="Pfam" id="PF06054">
    <property type="entry name" value="CoiA_nuc"/>
    <property type="match status" value="1"/>
</dbReference>